<dbReference type="AlphaFoldDB" id="A0A0F5L4D2"/>
<dbReference type="InterPro" id="IPR002514">
    <property type="entry name" value="Transposase_8"/>
</dbReference>
<dbReference type="EMBL" id="LAJG01000029">
    <property type="protein sequence ID" value="KKB77271.1"/>
    <property type="molecule type" value="Genomic_DNA"/>
</dbReference>
<dbReference type="SUPFAM" id="SSF48295">
    <property type="entry name" value="TrpR-like"/>
    <property type="match status" value="1"/>
</dbReference>
<accession>A0A0F5L4D2</accession>
<name>A0A0F5L4D2_9HYPH</name>
<comment type="similarity">
    <text evidence="1">Belongs to the transposase 8 family.</text>
</comment>
<dbReference type="InterPro" id="IPR010921">
    <property type="entry name" value="Trp_repressor/repl_initiator"/>
</dbReference>
<dbReference type="PATRIC" id="fig|361041.3.peg.2453"/>
<gene>
    <name evidence="2" type="ORF">VW35_15305</name>
</gene>
<evidence type="ECO:0000313" key="2">
    <source>
        <dbReference type="EMBL" id="KKB77271.1"/>
    </source>
</evidence>
<protein>
    <recommendedName>
        <fullName evidence="4">Transposase</fullName>
    </recommendedName>
</protein>
<dbReference type="InterPro" id="IPR036388">
    <property type="entry name" value="WH-like_DNA-bd_sf"/>
</dbReference>
<dbReference type="OrthoDB" id="9800877at2"/>
<evidence type="ECO:0008006" key="4">
    <source>
        <dbReference type="Google" id="ProtNLM"/>
    </source>
</evidence>
<dbReference type="PANTHER" id="PTHR37936:SF3">
    <property type="entry name" value="TRANSPOSASE INSC FOR INSERTION ELEMENT IS2A-RELATED"/>
    <property type="match status" value="1"/>
</dbReference>
<dbReference type="PANTHER" id="PTHR37936">
    <property type="entry name" value="TRANSPOSASE INSC FOR INSERTION ELEMENT IS2A-RELATED"/>
    <property type="match status" value="1"/>
</dbReference>
<keyword evidence="3" id="KW-1185">Reference proteome</keyword>
<proteinExistence type="inferred from homology"/>
<dbReference type="Proteomes" id="UP000033514">
    <property type="component" value="Unassembled WGS sequence"/>
</dbReference>
<dbReference type="Gene3D" id="1.10.10.10">
    <property type="entry name" value="Winged helix-like DNA-binding domain superfamily/Winged helix DNA-binding domain"/>
    <property type="match status" value="1"/>
</dbReference>
<reference evidence="2 3" key="1">
    <citation type="submission" date="2015-03" db="EMBL/GenBank/DDBJ databases">
        <authorList>
            <person name="Hassan Y.I."/>
            <person name="Lepp D."/>
            <person name="Zhou T."/>
        </authorList>
    </citation>
    <scope>NUCLEOTIDE SEQUENCE [LARGE SCALE GENOMIC DNA]</scope>
    <source>
        <strain evidence="2 3">GH2-10</strain>
    </source>
</reference>
<dbReference type="GO" id="GO:0043565">
    <property type="term" value="F:sequence-specific DNA binding"/>
    <property type="evidence" value="ECO:0007669"/>
    <property type="project" value="InterPro"/>
</dbReference>
<sequence length="125" mass="13712">MSAPMPSDRSFQLLEVVPGRMDSSPAVSRRNWPDETKARILEEALAPDANVSAVARRYGMSPSQLFGWRRKAVAKGQVERLETPSEEHACSGGTVEIEIAGAMIRVGPTISEDHLRRVLRAVRSA</sequence>
<dbReference type="Pfam" id="PF01527">
    <property type="entry name" value="HTH_Tnp_1"/>
    <property type="match status" value="1"/>
</dbReference>
<dbReference type="STRING" id="361041.VW35_15305"/>
<evidence type="ECO:0000313" key="3">
    <source>
        <dbReference type="Proteomes" id="UP000033514"/>
    </source>
</evidence>
<evidence type="ECO:0000256" key="1">
    <source>
        <dbReference type="ARBA" id="ARBA00009964"/>
    </source>
</evidence>
<organism evidence="2 3">
    <name type="scientific">Devosia soli</name>
    <dbReference type="NCBI Taxonomy" id="361041"/>
    <lineage>
        <taxon>Bacteria</taxon>
        <taxon>Pseudomonadati</taxon>
        <taxon>Pseudomonadota</taxon>
        <taxon>Alphaproteobacteria</taxon>
        <taxon>Hyphomicrobiales</taxon>
        <taxon>Devosiaceae</taxon>
        <taxon>Devosia</taxon>
    </lineage>
</organism>
<dbReference type="GO" id="GO:0006313">
    <property type="term" value="P:DNA transposition"/>
    <property type="evidence" value="ECO:0007669"/>
    <property type="project" value="InterPro"/>
</dbReference>
<dbReference type="GO" id="GO:0004803">
    <property type="term" value="F:transposase activity"/>
    <property type="evidence" value="ECO:0007669"/>
    <property type="project" value="InterPro"/>
</dbReference>
<comment type="caution">
    <text evidence="2">The sequence shown here is derived from an EMBL/GenBank/DDBJ whole genome shotgun (WGS) entry which is preliminary data.</text>
</comment>